<name>A0A6P8DFS3_PUNGR</name>
<dbReference type="GO" id="GO:0004674">
    <property type="term" value="F:protein serine/threonine kinase activity"/>
    <property type="evidence" value="ECO:0007669"/>
    <property type="project" value="UniProtKB-KW"/>
</dbReference>
<evidence type="ECO:0000256" key="6">
    <source>
        <dbReference type="ARBA" id="ARBA00022723"/>
    </source>
</evidence>
<keyword evidence="5 18" id="KW-0812">Transmembrane</keyword>
<comment type="similarity">
    <text evidence="14">Belongs to the RING-type zinc finger family. ATL subfamily.</text>
</comment>
<dbReference type="OrthoDB" id="8062037at2759"/>
<dbReference type="SMART" id="SM00184">
    <property type="entry name" value="RING"/>
    <property type="match status" value="1"/>
</dbReference>
<proteinExistence type="inferred from homology"/>
<dbReference type="GO" id="GO:0016020">
    <property type="term" value="C:membrane"/>
    <property type="evidence" value="ECO:0007669"/>
    <property type="project" value="UniProtKB-SubCell"/>
</dbReference>
<keyword evidence="7" id="KW-0732">Signal</keyword>
<dbReference type="Pfam" id="PF13639">
    <property type="entry name" value="zf-RING_2"/>
    <property type="match status" value="1"/>
</dbReference>
<dbReference type="InterPro" id="IPR046948">
    <property type="entry name" value="ATL20-22-like"/>
</dbReference>
<feature type="transmembrane region" description="Helical" evidence="18">
    <location>
        <begin position="280"/>
        <end position="300"/>
    </location>
</feature>
<accession>A0A6P8DFS3</accession>
<evidence type="ECO:0000256" key="14">
    <source>
        <dbReference type="ARBA" id="ARBA00024209"/>
    </source>
</evidence>
<evidence type="ECO:0000256" key="16">
    <source>
        <dbReference type="ARBA" id="ARBA00048679"/>
    </source>
</evidence>
<comment type="catalytic activity">
    <reaction evidence="15">
        <text>L-threonyl-[protein] + ATP = O-phospho-L-threonyl-[protein] + ADP + H(+)</text>
        <dbReference type="Rhea" id="RHEA:46608"/>
        <dbReference type="Rhea" id="RHEA-COMP:11060"/>
        <dbReference type="Rhea" id="RHEA-COMP:11605"/>
        <dbReference type="ChEBI" id="CHEBI:15378"/>
        <dbReference type="ChEBI" id="CHEBI:30013"/>
        <dbReference type="ChEBI" id="CHEBI:30616"/>
        <dbReference type="ChEBI" id="CHEBI:61977"/>
        <dbReference type="ChEBI" id="CHEBI:456216"/>
        <dbReference type="EC" id="2.7.11.1"/>
    </reaction>
</comment>
<keyword evidence="20" id="KW-1185">Reference proteome</keyword>
<dbReference type="PROSITE" id="PS50089">
    <property type="entry name" value="ZF_RING_2"/>
    <property type="match status" value="1"/>
</dbReference>
<dbReference type="InterPro" id="IPR013083">
    <property type="entry name" value="Znf_RING/FYVE/PHD"/>
</dbReference>
<dbReference type="InterPro" id="IPR025287">
    <property type="entry name" value="WAK_GUB"/>
</dbReference>
<dbReference type="GeneID" id="116202719"/>
<evidence type="ECO:0000259" key="19">
    <source>
        <dbReference type="PROSITE" id="PS50089"/>
    </source>
</evidence>
<gene>
    <name evidence="21" type="primary">LOC116202719</name>
</gene>
<evidence type="ECO:0000256" key="15">
    <source>
        <dbReference type="ARBA" id="ARBA00047899"/>
    </source>
</evidence>
<evidence type="ECO:0000256" key="2">
    <source>
        <dbReference type="ARBA" id="ARBA00004167"/>
    </source>
</evidence>
<dbReference type="InterPro" id="IPR001841">
    <property type="entry name" value="Znf_RING"/>
</dbReference>
<dbReference type="RefSeq" id="XP_031390188.1">
    <property type="nucleotide sequence ID" value="XM_031534328.1"/>
</dbReference>
<evidence type="ECO:0000256" key="8">
    <source>
        <dbReference type="ARBA" id="ARBA00022771"/>
    </source>
</evidence>
<evidence type="ECO:0000256" key="9">
    <source>
        <dbReference type="ARBA" id="ARBA00022786"/>
    </source>
</evidence>
<dbReference type="AlphaFoldDB" id="A0A6P8DFS3"/>
<dbReference type="SUPFAM" id="SSF57850">
    <property type="entry name" value="RING/U-box"/>
    <property type="match status" value="1"/>
</dbReference>
<organism evidence="20 21">
    <name type="scientific">Punica granatum</name>
    <name type="common">Pomegranate</name>
    <dbReference type="NCBI Taxonomy" id="22663"/>
    <lineage>
        <taxon>Eukaryota</taxon>
        <taxon>Viridiplantae</taxon>
        <taxon>Streptophyta</taxon>
        <taxon>Embryophyta</taxon>
        <taxon>Tracheophyta</taxon>
        <taxon>Spermatophyta</taxon>
        <taxon>Magnoliopsida</taxon>
        <taxon>eudicotyledons</taxon>
        <taxon>Gunneridae</taxon>
        <taxon>Pentapetalae</taxon>
        <taxon>rosids</taxon>
        <taxon>malvids</taxon>
        <taxon>Myrtales</taxon>
        <taxon>Lythraceae</taxon>
        <taxon>Punica</taxon>
    </lineage>
</organism>
<keyword evidence="8 17" id="KW-0863">Zinc-finger</keyword>
<comment type="pathway">
    <text evidence="3">Protein modification; protein ubiquitination.</text>
</comment>
<dbReference type="InterPro" id="IPR032872">
    <property type="entry name" value="WAK_assoc_C"/>
</dbReference>
<evidence type="ECO:0000256" key="10">
    <source>
        <dbReference type="ARBA" id="ARBA00022833"/>
    </source>
</evidence>
<keyword evidence="4" id="KW-0808">Transferase</keyword>
<keyword evidence="9" id="KW-0833">Ubl conjugation pathway</keyword>
<evidence type="ECO:0000256" key="12">
    <source>
        <dbReference type="ARBA" id="ARBA00023136"/>
    </source>
</evidence>
<dbReference type="Pfam" id="PF14380">
    <property type="entry name" value="WAK_assoc"/>
    <property type="match status" value="1"/>
</dbReference>
<evidence type="ECO:0000256" key="1">
    <source>
        <dbReference type="ARBA" id="ARBA00000900"/>
    </source>
</evidence>
<comment type="catalytic activity">
    <reaction evidence="16">
        <text>L-seryl-[protein] + ATP = O-phospho-L-seryl-[protein] + ADP + H(+)</text>
        <dbReference type="Rhea" id="RHEA:17989"/>
        <dbReference type="Rhea" id="RHEA-COMP:9863"/>
        <dbReference type="Rhea" id="RHEA-COMP:11604"/>
        <dbReference type="ChEBI" id="CHEBI:15378"/>
        <dbReference type="ChEBI" id="CHEBI:29999"/>
        <dbReference type="ChEBI" id="CHEBI:30616"/>
        <dbReference type="ChEBI" id="CHEBI:83421"/>
        <dbReference type="ChEBI" id="CHEBI:456216"/>
        <dbReference type="EC" id="2.7.11.1"/>
    </reaction>
</comment>
<evidence type="ECO:0000256" key="17">
    <source>
        <dbReference type="PROSITE-ProRule" id="PRU00175"/>
    </source>
</evidence>
<protein>
    <submittedName>
        <fullName evidence="21">RING-H2 finger protein ATL21A</fullName>
    </submittedName>
</protein>
<sequence>MAKAHLWRLIRLRSFCCSTSCFLLKSTYTSSHSFLSTNTVSFTITCDLAIYLFLLFFSPSIIAAQNCSAATCSSSAIRIRFPFHLEGSRSQHCGYPGFSLSCSSSLPRKPVVKLPNSGEFYVRNINYIKQQINLYDPENCLPERLLRLDLSESPYLGAYRLNFTFLSCPRNPGFRSFGVIDCLSNGTNTVLAISDSFWAFNMISYFSCATIATIPVPVPRPMKEEDGYSVDFNNNNLQLSWDRPNCRSCEKNGGTCRFKNHTRQEISCFDQKAGNGGREIARIVSLSITLPVLICGIGIACHRCCRNRVSRGGDESRSSEQTILQPTVVAVGLSEKTIQTFAKLELGESRRIVGPNDVVCPICLSEYLPKEVLRCIPECNHCFHADCIDPWLRMNQKCPICRNCPCPNA</sequence>
<reference evidence="21" key="2">
    <citation type="submission" date="2025-08" db="UniProtKB">
        <authorList>
            <consortium name="RefSeq"/>
        </authorList>
    </citation>
    <scope>IDENTIFICATION</scope>
    <source>
        <tissue evidence="21">Leaf</tissue>
    </source>
</reference>
<dbReference type="PANTHER" id="PTHR46279">
    <property type="entry name" value="RING/U-BOX SUPERFAMILY PROTEIN"/>
    <property type="match status" value="1"/>
</dbReference>
<reference evidence="20" key="1">
    <citation type="journal article" date="2020" name="Plant Biotechnol. J.">
        <title>The pomegranate (Punica granatum L.) draft genome dissects genetic divergence between soft- and hard-seeded cultivars.</title>
        <authorList>
            <person name="Luo X."/>
            <person name="Li H."/>
            <person name="Wu Z."/>
            <person name="Yao W."/>
            <person name="Zhao P."/>
            <person name="Cao D."/>
            <person name="Yu H."/>
            <person name="Li K."/>
            <person name="Poudel K."/>
            <person name="Zhao D."/>
            <person name="Zhang F."/>
            <person name="Xia X."/>
            <person name="Chen L."/>
            <person name="Wang Q."/>
            <person name="Jing D."/>
            <person name="Cao S."/>
        </authorList>
    </citation>
    <scope>NUCLEOTIDE SEQUENCE [LARGE SCALE GENOMIC DNA]</scope>
    <source>
        <strain evidence="20">cv. Tunisia</strain>
    </source>
</reference>
<evidence type="ECO:0000256" key="5">
    <source>
        <dbReference type="ARBA" id="ARBA00022692"/>
    </source>
</evidence>
<keyword evidence="12 18" id="KW-0472">Membrane</keyword>
<evidence type="ECO:0000256" key="3">
    <source>
        <dbReference type="ARBA" id="ARBA00004906"/>
    </source>
</evidence>
<evidence type="ECO:0000256" key="4">
    <source>
        <dbReference type="ARBA" id="ARBA00022679"/>
    </source>
</evidence>
<evidence type="ECO:0000313" key="20">
    <source>
        <dbReference type="Proteomes" id="UP000515151"/>
    </source>
</evidence>
<comment type="subcellular location">
    <subcellularLocation>
        <location evidence="2">Membrane</location>
        <topology evidence="2">Single-pass membrane protein</topology>
    </subcellularLocation>
</comment>
<evidence type="ECO:0000256" key="13">
    <source>
        <dbReference type="ARBA" id="ARBA00023180"/>
    </source>
</evidence>
<dbReference type="GO" id="GO:0030247">
    <property type="term" value="F:polysaccharide binding"/>
    <property type="evidence" value="ECO:0007669"/>
    <property type="project" value="InterPro"/>
</dbReference>
<dbReference type="GO" id="GO:0008270">
    <property type="term" value="F:zinc ion binding"/>
    <property type="evidence" value="ECO:0007669"/>
    <property type="project" value="UniProtKB-KW"/>
</dbReference>
<dbReference type="GO" id="GO:0061630">
    <property type="term" value="F:ubiquitin protein ligase activity"/>
    <property type="evidence" value="ECO:0007669"/>
    <property type="project" value="UniProtKB-EC"/>
</dbReference>
<comment type="catalytic activity">
    <reaction evidence="1">
        <text>S-ubiquitinyl-[E2 ubiquitin-conjugating enzyme]-L-cysteine + [acceptor protein]-L-lysine = [E2 ubiquitin-conjugating enzyme]-L-cysteine + N(6)-ubiquitinyl-[acceptor protein]-L-lysine.</text>
        <dbReference type="EC" id="2.3.2.27"/>
    </reaction>
</comment>
<keyword evidence="11 18" id="KW-1133">Transmembrane helix</keyword>
<keyword evidence="13" id="KW-0325">Glycoprotein</keyword>
<feature type="domain" description="RING-type" evidence="19">
    <location>
        <begin position="360"/>
        <end position="402"/>
    </location>
</feature>
<dbReference type="Pfam" id="PF13947">
    <property type="entry name" value="GUB_WAK_bind"/>
    <property type="match status" value="1"/>
</dbReference>
<feature type="transmembrane region" description="Helical" evidence="18">
    <location>
        <begin position="39"/>
        <end position="57"/>
    </location>
</feature>
<evidence type="ECO:0000313" key="21">
    <source>
        <dbReference type="RefSeq" id="XP_031390188.1"/>
    </source>
</evidence>
<dbReference type="PANTHER" id="PTHR46279:SF2">
    <property type="entry name" value="RING-H2 FINGER PROTEIN ATL21A-RELATED"/>
    <property type="match status" value="1"/>
</dbReference>
<evidence type="ECO:0000256" key="18">
    <source>
        <dbReference type="SAM" id="Phobius"/>
    </source>
</evidence>
<dbReference type="Gene3D" id="3.30.40.10">
    <property type="entry name" value="Zinc/RING finger domain, C3HC4 (zinc finger)"/>
    <property type="match status" value="1"/>
</dbReference>
<evidence type="ECO:0000256" key="7">
    <source>
        <dbReference type="ARBA" id="ARBA00022729"/>
    </source>
</evidence>
<dbReference type="Proteomes" id="UP000515151">
    <property type="component" value="Chromosome 4"/>
</dbReference>
<evidence type="ECO:0000256" key="11">
    <source>
        <dbReference type="ARBA" id="ARBA00022989"/>
    </source>
</evidence>
<keyword evidence="10" id="KW-0862">Zinc</keyword>
<keyword evidence="6" id="KW-0479">Metal-binding</keyword>